<dbReference type="InterPro" id="IPR036515">
    <property type="entry name" value="Transposase_17_sf"/>
</dbReference>
<dbReference type="AlphaFoldDB" id="A0A7Y4LAY7"/>
<dbReference type="RefSeq" id="WP_171589115.1">
    <property type="nucleotide sequence ID" value="NZ_JABGBO010000008.1"/>
</dbReference>
<dbReference type="GO" id="GO:0006313">
    <property type="term" value="P:DNA transposition"/>
    <property type="evidence" value="ECO:0007669"/>
    <property type="project" value="InterPro"/>
</dbReference>
<evidence type="ECO:0008006" key="3">
    <source>
        <dbReference type="Google" id="ProtNLM"/>
    </source>
</evidence>
<gene>
    <name evidence="1" type="ORF">HKX40_08320</name>
</gene>
<organism evidence="1 2">
    <name type="scientific">Pelistega europaea</name>
    <dbReference type="NCBI Taxonomy" id="106147"/>
    <lineage>
        <taxon>Bacteria</taxon>
        <taxon>Pseudomonadati</taxon>
        <taxon>Pseudomonadota</taxon>
        <taxon>Betaproteobacteria</taxon>
        <taxon>Burkholderiales</taxon>
        <taxon>Alcaligenaceae</taxon>
        <taxon>Pelistega</taxon>
    </lineage>
</organism>
<evidence type="ECO:0000313" key="2">
    <source>
        <dbReference type="Proteomes" id="UP000541421"/>
    </source>
</evidence>
<dbReference type="Gene3D" id="3.30.70.1290">
    <property type="entry name" value="Transposase IS200-like"/>
    <property type="match status" value="1"/>
</dbReference>
<sequence length="229" mass="26276">MARLARLYAPDTTQLVQARLLPHIAQQAEVQAMKPQIARWLEQASGHYRLPIHAWSMTQDSIYLLSTPREPRSISQVVQAIGRHLASSLKQGAVFASRYRSCLVESGDYLLACMIWLEIYVHQQEGISHPDRLPWSSAGMHTGRLYQDIAWITDHETYWRLGNTPFERQARYRQLCEDGLSHAMSYKIQSILQGQWALGTEEFIATMSEVASRRVMPGQKGRPRKEDNK</sequence>
<evidence type="ECO:0000313" key="1">
    <source>
        <dbReference type="EMBL" id="NOL50138.1"/>
    </source>
</evidence>
<dbReference type="Proteomes" id="UP000541421">
    <property type="component" value="Unassembled WGS sequence"/>
</dbReference>
<accession>A0A7Y4LAY7</accession>
<dbReference type="EMBL" id="JABGBO010000008">
    <property type="protein sequence ID" value="NOL50138.1"/>
    <property type="molecule type" value="Genomic_DNA"/>
</dbReference>
<reference evidence="1 2" key="1">
    <citation type="submission" date="2020-05" db="EMBL/GenBank/DDBJ databases">
        <authorList>
            <person name="Niu N."/>
        </authorList>
    </citation>
    <scope>NUCLEOTIDE SEQUENCE [LARGE SCALE GENOMIC DNA]</scope>
    <source>
        <strain evidence="1 2">LMG10982</strain>
    </source>
</reference>
<dbReference type="GO" id="GO:0003677">
    <property type="term" value="F:DNA binding"/>
    <property type="evidence" value="ECO:0007669"/>
    <property type="project" value="InterPro"/>
</dbReference>
<comment type="caution">
    <text evidence="1">The sequence shown here is derived from an EMBL/GenBank/DDBJ whole genome shotgun (WGS) entry which is preliminary data.</text>
</comment>
<keyword evidence="2" id="KW-1185">Reference proteome</keyword>
<proteinExistence type="predicted"/>
<dbReference type="SUPFAM" id="SSF143422">
    <property type="entry name" value="Transposase IS200-like"/>
    <property type="match status" value="1"/>
</dbReference>
<dbReference type="GO" id="GO:0004803">
    <property type="term" value="F:transposase activity"/>
    <property type="evidence" value="ECO:0007669"/>
    <property type="project" value="InterPro"/>
</dbReference>
<protein>
    <recommendedName>
        <fullName evidence="3">Transposase</fullName>
    </recommendedName>
</protein>
<name>A0A7Y4LAY7_9BURK</name>